<dbReference type="PANTHER" id="PTHR48207">
    <property type="entry name" value="SUCCINATE--HYDROXYMETHYLGLUTARATE COA-TRANSFERASE"/>
    <property type="match status" value="1"/>
</dbReference>
<dbReference type="Proteomes" id="UP000590511">
    <property type="component" value="Unassembled WGS sequence"/>
</dbReference>
<evidence type="ECO:0000256" key="1">
    <source>
        <dbReference type="ARBA" id="ARBA00022679"/>
    </source>
</evidence>
<dbReference type="RefSeq" id="WP_229806929.1">
    <property type="nucleotide sequence ID" value="NZ_JACHNC010000001.1"/>
</dbReference>
<name>A0A7W7HGY2_9ACTN</name>
<dbReference type="PANTHER" id="PTHR48207:SF3">
    <property type="entry name" value="SUCCINATE--HYDROXYMETHYLGLUTARATE COA-TRANSFERASE"/>
    <property type="match status" value="1"/>
</dbReference>
<keyword evidence="1 3" id="KW-0808">Transferase</keyword>
<dbReference type="Gene3D" id="3.30.1540.10">
    <property type="entry name" value="formyl-coa transferase, domain 3"/>
    <property type="match status" value="2"/>
</dbReference>
<evidence type="ECO:0000313" key="3">
    <source>
        <dbReference type="EMBL" id="MBB4750365.1"/>
    </source>
</evidence>
<dbReference type="SUPFAM" id="SSF89796">
    <property type="entry name" value="CoA-transferase family III (CaiB/BaiF)"/>
    <property type="match status" value="2"/>
</dbReference>
<dbReference type="Gene3D" id="3.40.50.10540">
    <property type="entry name" value="Crotonobetainyl-coa:carnitine coa-transferase, domain 1"/>
    <property type="match status" value="2"/>
</dbReference>
<dbReference type="EMBL" id="JACHNC010000001">
    <property type="protein sequence ID" value="MBB4750365.1"/>
    <property type="molecule type" value="Genomic_DNA"/>
</dbReference>
<dbReference type="Pfam" id="PF02515">
    <property type="entry name" value="CoA_transf_3"/>
    <property type="match status" value="2"/>
</dbReference>
<dbReference type="InterPro" id="IPR044855">
    <property type="entry name" value="CoA-Trfase_III_dom3_sf"/>
</dbReference>
<gene>
    <name evidence="3" type="ORF">BJ964_004526</name>
</gene>
<comment type="caution">
    <text evidence="3">The sequence shown here is derived from an EMBL/GenBank/DDBJ whole genome shotgun (WGS) entry which is preliminary data.</text>
</comment>
<feature type="region of interest" description="Disordered" evidence="2">
    <location>
        <begin position="267"/>
        <end position="344"/>
    </location>
</feature>
<protein>
    <submittedName>
        <fullName evidence="3">Crotonobetainyl-CoA:carnitine CoA-transferase CaiB-like acyl-CoA transferase</fullName>
    </submittedName>
</protein>
<sequence>MRPLEDIRIVAVEQYGAGPFGSVHLADLGADVIKIEEPGTGGDVGRYVPPYQHGEDSLFFETFNRGKRSLSLDLASPAGREVFEDLVRHSDAVYSNLRGDVPAKIGITYDQLKHINPSIVCCSLTGFGMTGPRAAQPGYDYILQGLAGWMELTGEPGGPPTKSGLSIVDYSGGFVAAIALLAGVHAARRDGHGMDCDLSLFDTAVGMLTYPAAWHLNAGFEPARTRYSAHPSLVPFQLFPSADGWVVVGCAKEKFWHRLVAVLESAPTPDTPAGPSNSAGSGGADPSVSAGWSSAGSGGADPSVSTGWSSAGSGGADPSVSTGWSTAGSGGADPSVSTGWSTAGSGGVALSDPRFATFADRRTHADVLLPLLEEIFATRATAEWLALLEPAGIPCGPVNDVAAALRDPHTLARGLVVETEHPHYGTVRQVASPVRVGDAPPAYRRAPRRGEDLGYVAELLGYSDTRLTELRSSGAFGKAPE</sequence>
<reference evidence="3 4" key="1">
    <citation type="submission" date="2020-08" db="EMBL/GenBank/DDBJ databases">
        <title>Sequencing the genomes of 1000 actinobacteria strains.</title>
        <authorList>
            <person name="Klenk H.-P."/>
        </authorList>
    </citation>
    <scope>NUCLEOTIDE SEQUENCE [LARGE SCALE GENOMIC DNA]</scope>
    <source>
        <strain evidence="3 4">DSM 43150</strain>
    </source>
</reference>
<dbReference type="GO" id="GO:0008410">
    <property type="term" value="F:CoA-transferase activity"/>
    <property type="evidence" value="ECO:0007669"/>
    <property type="project" value="TreeGrafter"/>
</dbReference>
<organism evidence="3 4">
    <name type="scientific">Actinoplanes lobatus</name>
    <dbReference type="NCBI Taxonomy" id="113568"/>
    <lineage>
        <taxon>Bacteria</taxon>
        <taxon>Bacillati</taxon>
        <taxon>Actinomycetota</taxon>
        <taxon>Actinomycetes</taxon>
        <taxon>Micromonosporales</taxon>
        <taxon>Micromonosporaceae</taxon>
        <taxon>Actinoplanes</taxon>
    </lineage>
</organism>
<evidence type="ECO:0000313" key="4">
    <source>
        <dbReference type="Proteomes" id="UP000590511"/>
    </source>
</evidence>
<dbReference type="InterPro" id="IPR023606">
    <property type="entry name" value="CoA-Trfase_III_dom_1_sf"/>
</dbReference>
<accession>A0A7W7HGY2</accession>
<feature type="compositionally biased region" description="Low complexity" evidence="2">
    <location>
        <begin position="273"/>
        <end position="327"/>
    </location>
</feature>
<dbReference type="AlphaFoldDB" id="A0A7W7HGY2"/>
<evidence type="ECO:0000256" key="2">
    <source>
        <dbReference type="SAM" id="MobiDB-lite"/>
    </source>
</evidence>
<dbReference type="InterPro" id="IPR050483">
    <property type="entry name" value="CoA-transferase_III_domain"/>
</dbReference>
<dbReference type="InterPro" id="IPR003673">
    <property type="entry name" value="CoA-Trfase_fam_III"/>
</dbReference>
<proteinExistence type="predicted"/>